<feature type="compositionally biased region" description="Polar residues" evidence="1">
    <location>
        <begin position="1065"/>
        <end position="1074"/>
    </location>
</feature>
<protein>
    <submittedName>
        <fullName evidence="2">Uncharacterized protein</fullName>
    </submittedName>
</protein>
<feature type="compositionally biased region" description="Polar residues" evidence="1">
    <location>
        <begin position="1"/>
        <end position="18"/>
    </location>
</feature>
<feature type="compositionally biased region" description="Polar residues" evidence="1">
    <location>
        <begin position="925"/>
        <end position="934"/>
    </location>
</feature>
<feature type="compositionally biased region" description="Polar residues" evidence="1">
    <location>
        <begin position="980"/>
        <end position="989"/>
    </location>
</feature>
<proteinExistence type="predicted"/>
<comment type="caution">
    <text evidence="2">The sequence shown here is derived from an EMBL/GenBank/DDBJ whole genome shotgun (WGS) entry which is preliminary data.</text>
</comment>
<feature type="compositionally biased region" description="Polar residues" evidence="1">
    <location>
        <begin position="1024"/>
        <end position="1040"/>
    </location>
</feature>
<evidence type="ECO:0000256" key="1">
    <source>
        <dbReference type="SAM" id="MobiDB-lite"/>
    </source>
</evidence>
<dbReference type="OrthoDB" id="3551671at2759"/>
<feature type="region of interest" description="Disordered" evidence="1">
    <location>
        <begin position="595"/>
        <end position="643"/>
    </location>
</feature>
<gene>
    <name evidence="2" type="ORF">BCON_0005g00920</name>
</gene>
<reference evidence="2 3" key="1">
    <citation type="submission" date="2017-12" db="EMBL/GenBank/DDBJ databases">
        <title>Comparative genomics of Botrytis spp.</title>
        <authorList>
            <person name="Valero-Jimenez C.A."/>
            <person name="Tapia P."/>
            <person name="Veloso J."/>
            <person name="Silva-Moreno E."/>
            <person name="Staats M."/>
            <person name="Valdes J.H."/>
            <person name="Van Kan J.A.L."/>
        </authorList>
    </citation>
    <scope>NUCLEOTIDE SEQUENCE [LARGE SCALE GENOMIC DNA]</scope>
    <source>
        <strain evidence="2 3">MUCL11595</strain>
    </source>
</reference>
<feature type="compositionally biased region" description="Polar residues" evidence="1">
    <location>
        <begin position="612"/>
        <end position="625"/>
    </location>
</feature>
<dbReference type="AlphaFoldDB" id="A0A4Z1J733"/>
<feature type="compositionally biased region" description="Basic and acidic residues" evidence="1">
    <location>
        <begin position="1042"/>
        <end position="1063"/>
    </location>
</feature>
<feature type="region of interest" description="Disordered" evidence="1">
    <location>
        <begin position="890"/>
        <end position="1074"/>
    </location>
</feature>
<feature type="compositionally biased region" description="Polar residues" evidence="1">
    <location>
        <begin position="890"/>
        <end position="910"/>
    </location>
</feature>
<feature type="compositionally biased region" description="Low complexity" evidence="1">
    <location>
        <begin position="961"/>
        <end position="979"/>
    </location>
</feature>
<evidence type="ECO:0000313" key="2">
    <source>
        <dbReference type="EMBL" id="TGO64893.1"/>
    </source>
</evidence>
<dbReference type="Proteomes" id="UP000297527">
    <property type="component" value="Unassembled WGS sequence"/>
</dbReference>
<feature type="region of interest" description="Disordered" evidence="1">
    <location>
        <begin position="1"/>
        <end position="29"/>
    </location>
</feature>
<keyword evidence="3" id="KW-1185">Reference proteome</keyword>
<name>A0A4Z1J733_9HELO</name>
<feature type="compositionally biased region" description="Polar residues" evidence="1">
    <location>
        <begin position="55"/>
        <end position="69"/>
    </location>
</feature>
<evidence type="ECO:0000313" key="3">
    <source>
        <dbReference type="Proteomes" id="UP000297527"/>
    </source>
</evidence>
<accession>A0A4Z1J733</accession>
<organism evidence="2 3">
    <name type="scientific">Botryotinia convoluta</name>
    <dbReference type="NCBI Taxonomy" id="54673"/>
    <lineage>
        <taxon>Eukaryota</taxon>
        <taxon>Fungi</taxon>
        <taxon>Dikarya</taxon>
        <taxon>Ascomycota</taxon>
        <taxon>Pezizomycotina</taxon>
        <taxon>Leotiomycetes</taxon>
        <taxon>Helotiales</taxon>
        <taxon>Sclerotiniaceae</taxon>
        <taxon>Botryotinia</taxon>
    </lineage>
</organism>
<dbReference type="EMBL" id="PQXN01000005">
    <property type="protein sequence ID" value="TGO64893.1"/>
    <property type="molecule type" value="Genomic_DNA"/>
</dbReference>
<sequence>MSGYNTNDTGSNGNQQGYHDTGTERPDQLNDRLSATYNYNQASMRSQESPGVPSQPINQYNHHASNGINDSFNLHQQGTDGRQMAPNNNQRRFQVIPVDLINPQSQIPLFDFQYLPGGDQLPDYHTNNSGYTVNPQISAHYRVNVTLINHDQVPQWPVYHTKNHRIIMNPHMPAYQHVEGTPINHGQQLPQSSIHHGHTVNPQMLACHQVEGTLINHGQQSQLPTNSNQHQAQDTSYNFGQQQSQISTDYIDSGGNINIPQISAHHQIEGTPINHNQQPQLPINSNQHQAQNQAQDLSYNFGQQQTQIQGNYTSNMEHCISQQASIDYPFQNASTNFDQPLSMSVYATDNNGHDISQRVPAHFQLGETPAYYGQQPQMPVNQTNFNGVNNNRPACQGVATTTVSSFANLSAQEQDAEFQHFVQQRLALGDTQLIEFGIFKNWYIGQQLKGNITPTLEYGVTPLHQALVFNNNVPIQQPMIPPNNQEYMQPPTMVYQNTGRELTTGFQYTMGPPTTLSVQAMQPNNEQYLQQPRKSINSDVQARRTSLAVTSAGQFLLPVSSPSMALPALSLSMTMPTPPSTTERLASPSIIRAQAPPSTTAVPAVTRRNRKLQNVNPQQMGNKTCATGKKTSREQKTEATPANQRRSIPIDQILGAAGKYTVSLSNLPAVFVSDNPFDTDIYNLLDAEIEVIDTKANAEANTKVYMLRNEDSLAIVRMALGELLQQPIAHLSLDTSSDARQSLENYVATKKTGYSFIKSLEFAPKSQFVEEEVKVVRGTEQTVQLAKDGVPVCATHTLMCATIKSDLNGTEVKGSCLLYTKTTFIDAITPLKYAIGLEIQVAEIGDRRARSGLLTYERSLPSNVAREPIWADVLDLFKLQAAEWDINTRIQDPPTCQRSTSASLSNQQQSDTEEQWPISGPVQGQRAQTRQSITPEPRTVRGEKRKRQQPELHASPVILASSSEASNSSSDHGNSPISNTSTDRTSVSPQPVAGAPRLSNNSRPIKRSRNGYEMGLLEGGTGMKKSSPSRGQARLPSSMQPRIDRISHNDHMHPARSPSEIERSPFTTETQNRMPAQVSAQARGSSVEEEIALHRQAMLLANNERPFQYPISELTQPSRTLSAQSDMRTQVQARLLRKPTEAELAPHRRRVLSVWKSAFPIEKKFS</sequence>
<feature type="region of interest" description="Disordered" evidence="1">
    <location>
        <begin position="43"/>
        <end position="69"/>
    </location>
</feature>